<accession>A0A0G1RV01</accession>
<evidence type="ECO:0000259" key="1">
    <source>
        <dbReference type="Pfam" id="PF00534"/>
    </source>
</evidence>
<dbReference type="InterPro" id="IPR001296">
    <property type="entry name" value="Glyco_trans_1"/>
</dbReference>
<dbReference type="Gene3D" id="3.40.50.2000">
    <property type="entry name" value="Glycogen Phosphorylase B"/>
    <property type="match status" value="1"/>
</dbReference>
<keyword evidence="2" id="KW-0808">Transferase</keyword>
<reference evidence="2 3" key="1">
    <citation type="journal article" date="2015" name="Nature">
        <title>rRNA introns, odd ribosomes, and small enigmatic genomes across a large radiation of phyla.</title>
        <authorList>
            <person name="Brown C.T."/>
            <person name="Hug L.A."/>
            <person name="Thomas B.C."/>
            <person name="Sharon I."/>
            <person name="Castelle C.J."/>
            <person name="Singh A."/>
            <person name="Wilkins M.J."/>
            <person name="Williams K.H."/>
            <person name="Banfield J.F."/>
        </authorList>
    </citation>
    <scope>NUCLEOTIDE SEQUENCE [LARGE SCALE GENOMIC DNA]</scope>
</reference>
<organism evidence="2 3">
    <name type="scientific">Candidatus Collierbacteria bacterium GW2011_GWA2_46_26</name>
    <dbReference type="NCBI Taxonomy" id="1618381"/>
    <lineage>
        <taxon>Bacteria</taxon>
        <taxon>Candidatus Collieribacteriota</taxon>
    </lineage>
</organism>
<name>A0A0G1RV01_9BACT</name>
<dbReference type="GO" id="GO:0016757">
    <property type="term" value="F:glycosyltransferase activity"/>
    <property type="evidence" value="ECO:0007669"/>
    <property type="project" value="InterPro"/>
</dbReference>
<dbReference type="PATRIC" id="fig|1618381.3.peg.89"/>
<gene>
    <name evidence="2" type="ORF">UX47_C0001G0086</name>
</gene>
<dbReference type="PANTHER" id="PTHR45947">
    <property type="entry name" value="SULFOQUINOVOSYL TRANSFERASE SQD2"/>
    <property type="match status" value="1"/>
</dbReference>
<feature type="domain" description="Glycosyl transferase family 1" evidence="1">
    <location>
        <begin position="190"/>
        <end position="340"/>
    </location>
</feature>
<evidence type="ECO:0000313" key="3">
    <source>
        <dbReference type="Proteomes" id="UP000034794"/>
    </source>
</evidence>
<protein>
    <submittedName>
        <fullName evidence="2">Glycosyl transferase group 1</fullName>
    </submittedName>
</protein>
<dbReference type="Pfam" id="PF00534">
    <property type="entry name" value="Glycos_transf_1"/>
    <property type="match status" value="1"/>
</dbReference>
<dbReference type="AlphaFoldDB" id="A0A0G1RV01"/>
<comment type="caution">
    <text evidence="2">The sequence shown here is derived from an EMBL/GenBank/DDBJ whole genome shotgun (WGS) entry which is preliminary data.</text>
</comment>
<dbReference type="Proteomes" id="UP000034794">
    <property type="component" value="Unassembled WGS sequence"/>
</dbReference>
<proteinExistence type="predicted"/>
<dbReference type="PANTHER" id="PTHR45947:SF3">
    <property type="entry name" value="SULFOQUINOVOSYL TRANSFERASE SQD2"/>
    <property type="match status" value="1"/>
</dbReference>
<sequence>MKIALVYDRINKFGGAERLLLSLHRLYPDAPIYTLVHEPKTSHWAEDIRITPTFLNRVSFLRSKHEWLAPIAPLAFETHDLSEFEVVISITSGDAKSIITRPHQLHVCYCLTPTRYFWSGVSEYKEDKKLKYIPAVIREYFKSVDLVISQRPDEYISISNEVQDRVKKYYKRTSKVVYPPIEDKFYTKTQISPDNRDYYLIVSRLVPYKKVDLAISTFNRLKLPLIVVGIGSEQRKLKKMAGNNISFVGAVDDRQLIQYYRHAKALIFPQEEDFGLVPLESQASGTPVIAYAKGGALETVISGQTGYFFDEQNEESLSLAIHQFEKKLLRPETCVQNAERFNFNAFSSRFSEMINSYYESYKVSS</sequence>
<dbReference type="InterPro" id="IPR050194">
    <property type="entry name" value="Glycosyltransferase_grp1"/>
</dbReference>
<dbReference type="EMBL" id="LCMI01000001">
    <property type="protein sequence ID" value="KKU33803.1"/>
    <property type="molecule type" value="Genomic_DNA"/>
</dbReference>
<dbReference type="SUPFAM" id="SSF53756">
    <property type="entry name" value="UDP-Glycosyltransferase/glycogen phosphorylase"/>
    <property type="match status" value="1"/>
</dbReference>
<evidence type="ECO:0000313" key="2">
    <source>
        <dbReference type="EMBL" id="KKU33803.1"/>
    </source>
</evidence>